<dbReference type="AlphaFoldDB" id="A0A8H3P6A8"/>
<proteinExistence type="predicted"/>
<dbReference type="SUPFAM" id="SSF56801">
    <property type="entry name" value="Acetyl-CoA synthetase-like"/>
    <property type="match status" value="1"/>
</dbReference>
<evidence type="ECO:0000256" key="1">
    <source>
        <dbReference type="ARBA" id="ARBA00022450"/>
    </source>
</evidence>
<dbReference type="Pfam" id="PF00501">
    <property type="entry name" value="AMP-binding"/>
    <property type="match status" value="1"/>
</dbReference>
<dbReference type="Gene3D" id="3.40.50.12780">
    <property type="entry name" value="N-terminal domain of ligase-like"/>
    <property type="match status" value="1"/>
</dbReference>
<dbReference type="InterPro" id="IPR051414">
    <property type="entry name" value="Adenylate-forming_Reductase"/>
</dbReference>
<feature type="domain" description="AMP-dependent synthetase/ligase" evidence="3">
    <location>
        <begin position="25"/>
        <end position="365"/>
    </location>
</feature>
<dbReference type="InterPro" id="IPR042099">
    <property type="entry name" value="ANL_N_sf"/>
</dbReference>
<gene>
    <name evidence="4" type="ORF">IFM46972_07921</name>
</gene>
<evidence type="ECO:0000256" key="2">
    <source>
        <dbReference type="ARBA" id="ARBA00022553"/>
    </source>
</evidence>
<sequence length="558" mass="62009">MTKLATFPLPGIQHGNRILVSTIEQRAKNDPDSSWVAAPIDNNDISRGYKEITFAEFNNAVNHAVHWLKQNLPASDEPFQSFAYAGPKDLRYPILAAAAGKLQKVMVLPSPLIPPVAQRLILNKTQCQVYVRPSSMAEVVGTVLKDAPNVQQITAPELDSLLQDSQAEPYVYPKSWGEGKNDPWLVAHTSGTTGYPKPITYTHQMMAAFDVAASLPDIDEFLLHHAPGRRWYTPLPSLHRSLVQLAPLTDHPKLVGMMMVLSITTYAHGTLVIGPPSPPSADTVVDIFKHGRVDSALLTPALIDEMCLNDRALSALRNLRMVSYAGAPLSRKSGDLLAPYVQLVPAIGSTEVGGYFTKFRRDDKDWDYIEFQKHTGAVFEPRSGDLHELVFVRAPECKMQQIFLLYPDLDRFETKDLWVEHPTRKGLWKIVGRMDDYLPLSHGDGLYAASLEPEIEQHPKVKAALIGGHGRPLPVLLVELHDETEVAADAGHKAMVKSLQPYIDRVNEDCHDCVKLSPERLIFASGDKPFTRTVKGSVARMPSLELYKEEISALFENN</sequence>
<dbReference type="InterPro" id="IPR000873">
    <property type="entry name" value="AMP-dep_synth/lig_dom"/>
</dbReference>
<dbReference type="GO" id="GO:0016874">
    <property type="term" value="F:ligase activity"/>
    <property type="evidence" value="ECO:0007669"/>
    <property type="project" value="UniProtKB-KW"/>
</dbReference>
<dbReference type="InterPro" id="IPR020845">
    <property type="entry name" value="AMP-binding_CS"/>
</dbReference>
<evidence type="ECO:0000313" key="5">
    <source>
        <dbReference type="Proteomes" id="UP000465221"/>
    </source>
</evidence>
<name>A0A8H3P6A8_9EURO</name>
<reference evidence="4 5" key="1">
    <citation type="submission" date="2020-01" db="EMBL/GenBank/DDBJ databases">
        <title>Draft genome sequence of Aspergillus udagawae IFM 46972.</title>
        <authorList>
            <person name="Takahashi H."/>
            <person name="Yaguchi T."/>
        </authorList>
    </citation>
    <scope>NUCLEOTIDE SEQUENCE [LARGE SCALE GENOMIC DNA]</scope>
    <source>
        <strain evidence="4 5">IFM 46972</strain>
    </source>
</reference>
<keyword evidence="4" id="KW-0436">Ligase</keyword>
<keyword evidence="1" id="KW-0596">Phosphopantetheine</keyword>
<accession>A0A8H3P6A8</accession>
<dbReference type="Proteomes" id="UP000465221">
    <property type="component" value="Unassembled WGS sequence"/>
</dbReference>
<dbReference type="PROSITE" id="PS00455">
    <property type="entry name" value="AMP_BINDING"/>
    <property type="match status" value="1"/>
</dbReference>
<keyword evidence="2" id="KW-0597">Phosphoprotein</keyword>
<dbReference type="EMBL" id="BLKC01000064">
    <property type="protein sequence ID" value="GFF45950.1"/>
    <property type="molecule type" value="Genomic_DNA"/>
</dbReference>
<dbReference type="PANTHER" id="PTHR43439">
    <property type="entry name" value="PHENYLACETATE-COENZYME A LIGASE"/>
    <property type="match status" value="1"/>
</dbReference>
<dbReference type="PANTHER" id="PTHR43439:SF2">
    <property type="entry name" value="ENZYME, PUTATIVE (JCVI)-RELATED"/>
    <property type="match status" value="1"/>
</dbReference>
<organism evidence="4 5">
    <name type="scientific">Aspergillus udagawae</name>
    <dbReference type="NCBI Taxonomy" id="91492"/>
    <lineage>
        <taxon>Eukaryota</taxon>
        <taxon>Fungi</taxon>
        <taxon>Dikarya</taxon>
        <taxon>Ascomycota</taxon>
        <taxon>Pezizomycotina</taxon>
        <taxon>Eurotiomycetes</taxon>
        <taxon>Eurotiomycetidae</taxon>
        <taxon>Eurotiales</taxon>
        <taxon>Aspergillaceae</taxon>
        <taxon>Aspergillus</taxon>
        <taxon>Aspergillus subgen. Fumigati</taxon>
    </lineage>
</organism>
<protein>
    <submittedName>
        <fullName evidence="4">Putative fatty-acid--CoA ligase FadD10</fullName>
    </submittedName>
</protein>
<evidence type="ECO:0000313" key="4">
    <source>
        <dbReference type="EMBL" id="GFF45950.1"/>
    </source>
</evidence>
<dbReference type="Pfam" id="PF23562">
    <property type="entry name" value="AMP-binding_C_3"/>
    <property type="match status" value="1"/>
</dbReference>
<comment type="caution">
    <text evidence="4">The sequence shown here is derived from an EMBL/GenBank/DDBJ whole genome shotgun (WGS) entry which is preliminary data.</text>
</comment>
<evidence type="ECO:0000259" key="3">
    <source>
        <dbReference type="Pfam" id="PF00501"/>
    </source>
</evidence>